<feature type="transmembrane region" description="Helical" evidence="1">
    <location>
        <begin position="50"/>
        <end position="68"/>
    </location>
</feature>
<evidence type="ECO:0000256" key="1">
    <source>
        <dbReference type="SAM" id="Phobius"/>
    </source>
</evidence>
<feature type="transmembrane region" description="Helical" evidence="1">
    <location>
        <begin position="75"/>
        <end position="92"/>
    </location>
</feature>
<reference evidence="2" key="1">
    <citation type="submission" date="2022-10" db="EMBL/GenBank/DDBJ databases">
        <title>The complete genomes of actinobacterial strains from the NBC collection.</title>
        <authorList>
            <person name="Joergensen T.S."/>
            <person name="Alvarez Arevalo M."/>
            <person name="Sterndorff E.B."/>
            <person name="Faurdal D."/>
            <person name="Vuksanovic O."/>
            <person name="Mourched A.-S."/>
            <person name="Charusanti P."/>
            <person name="Shaw S."/>
            <person name="Blin K."/>
            <person name="Weber T."/>
        </authorList>
    </citation>
    <scope>NUCLEOTIDE SEQUENCE</scope>
    <source>
        <strain evidence="2">NBC_00060</strain>
    </source>
</reference>
<protein>
    <recommendedName>
        <fullName evidence="3">LPXTG cell wall anchor domain-containing protein</fullName>
    </recommendedName>
</protein>
<accession>A0AAU2H5F7</accession>
<dbReference type="EMBL" id="CP108253">
    <property type="protein sequence ID" value="WTU42522.1"/>
    <property type="molecule type" value="Genomic_DNA"/>
</dbReference>
<name>A0AAU2H5F7_9ACTN</name>
<keyword evidence="1" id="KW-0472">Membrane</keyword>
<evidence type="ECO:0000313" key="2">
    <source>
        <dbReference type="EMBL" id="WTU42522.1"/>
    </source>
</evidence>
<feature type="transmembrane region" description="Helical" evidence="1">
    <location>
        <begin position="104"/>
        <end position="125"/>
    </location>
</feature>
<evidence type="ECO:0008006" key="3">
    <source>
        <dbReference type="Google" id="ProtNLM"/>
    </source>
</evidence>
<organism evidence="2">
    <name type="scientific">Streptomyces sp. NBC_00060</name>
    <dbReference type="NCBI Taxonomy" id="2975636"/>
    <lineage>
        <taxon>Bacteria</taxon>
        <taxon>Bacillati</taxon>
        <taxon>Actinomycetota</taxon>
        <taxon>Actinomycetes</taxon>
        <taxon>Kitasatosporales</taxon>
        <taxon>Streptomycetaceae</taxon>
        <taxon>Streptomyces</taxon>
    </lineage>
</organism>
<keyword evidence="1" id="KW-0812">Transmembrane</keyword>
<gene>
    <name evidence="2" type="ORF">OHV25_24595</name>
</gene>
<keyword evidence="1" id="KW-1133">Transmembrane helix</keyword>
<proteinExistence type="predicted"/>
<dbReference type="AlphaFoldDB" id="A0AAU2H5F7"/>
<sequence>MTLVAPQIRIRRPRLATLLTGAGVSLVPWMVVLAQTLPQTVEVSNWPLAWIGLDAGLAVGLVGTGVLLRRGDPRVSAAAAATGALLLMDAWFDVTTAAPGAELATAVALAVLAELPLAAACAVLAGRRA</sequence>